<evidence type="ECO:0000256" key="11">
    <source>
        <dbReference type="ARBA" id="ARBA00023277"/>
    </source>
</evidence>
<dbReference type="CDD" id="cd11319">
    <property type="entry name" value="AmyAc_euk_AmyA"/>
    <property type="match status" value="1"/>
</dbReference>
<keyword evidence="10" id="KW-0325">Glycoprotein</keyword>
<comment type="catalytic activity">
    <reaction evidence="1">
        <text>Endohydrolysis of (1-&gt;4)-alpha-D-glucosidic linkages in polysaccharides containing three or more (1-&gt;4)-alpha-linked D-glucose units.</text>
        <dbReference type="EC" id="3.2.1.1"/>
    </reaction>
</comment>
<evidence type="ECO:0000256" key="2">
    <source>
        <dbReference type="ARBA" id="ARBA00001913"/>
    </source>
</evidence>
<name>A0A6A4GM98_9AGAR</name>
<evidence type="ECO:0000256" key="9">
    <source>
        <dbReference type="ARBA" id="ARBA00023157"/>
    </source>
</evidence>
<keyword evidence="8" id="KW-0106">Calcium</keyword>
<keyword evidence="9 15" id="KW-1015">Disulfide bond</keyword>
<dbReference type="FunFam" id="3.20.20.80:FF:000120">
    <property type="entry name" value="Alpha-amylase A"/>
    <property type="match status" value="1"/>
</dbReference>
<dbReference type="InterPro" id="IPR013777">
    <property type="entry name" value="A-amylase-like"/>
</dbReference>
<gene>
    <name evidence="19" type="ORF">BT96DRAFT_968360</name>
</gene>
<dbReference type="InterPro" id="IPR006047">
    <property type="entry name" value="GH13_cat_dom"/>
</dbReference>
<dbReference type="PANTHER" id="PTHR10357">
    <property type="entry name" value="ALPHA-AMYLASE FAMILY MEMBER"/>
    <property type="match status" value="1"/>
</dbReference>
<evidence type="ECO:0000256" key="6">
    <source>
        <dbReference type="ARBA" id="ARBA00022729"/>
    </source>
</evidence>
<keyword evidence="7 19" id="KW-0378">Hydrolase</keyword>
<keyword evidence="20" id="KW-1185">Reference proteome</keyword>
<evidence type="ECO:0000256" key="10">
    <source>
        <dbReference type="ARBA" id="ARBA00023180"/>
    </source>
</evidence>
<comment type="similarity">
    <text evidence="3">Belongs to the glycosyl hydrolase 13 family.</text>
</comment>
<feature type="disulfide bond" evidence="15">
    <location>
        <begin position="458"/>
        <end position="493"/>
    </location>
</feature>
<dbReference type="EMBL" id="ML769890">
    <property type="protein sequence ID" value="KAE9386324.1"/>
    <property type="molecule type" value="Genomic_DNA"/>
</dbReference>
<feature type="disulfide bond" evidence="15">
    <location>
        <begin position="174"/>
        <end position="187"/>
    </location>
</feature>
<dbReference type="Pfam" id="PF00128">
    <property type="entry name" value="Alpha-amylase"/>
    <property type="match status" value="1"/>
</dbReference>
<feature type="binding site" evidence="16">
    <location>
        <position position="319"/>
    </location>
    <ligand>
        <name>substrate</name>
    </ligand>
</feature>
<dbReference type="InterPro" id="IPR013780">
    <property type="entry name" value="Glyco_hydro_b"/>
</dbReference>
<keyword evidence="11" id="KW-0119">Carbohydrate metabolism</keyword>
<feature type="site" description="Transition state stabilizer" evidence="14">
    <location>
        <position position="319"/>
    </location>
</feature>
<evidence type="ECO:0000256" key="4">
    <source>
        <dbReference type="ARBA" id="ARBA00012595"/>
    </source>
</evidence>
<dbReference type="Gene3D" id="3.20.20.80">
    <property type="entry name" value="Glycosidases"/>
    <property type="match status" value="1"/>
</dbReference>
<feature type="binding site" evidence="16">
    <location>
        <position position="227"/>
    </location>
    <ligand>
        <name>substrate</name>
    </ligand>
</feature>
<dbReference type="SMART" id="SM00642">
    <property type="entry name" value="Aamy"/>
    <property type="match status" value="1"/>
</dbReference>
<feature type="binding site" evidence="16">
    <location>
        <position position="367"/>
    </location>
    <ligand>
        <name>substrate</name>
    </ligand>
</feature>
<dbReference type="GO" id="GO:0004556">
    <property type="term" value="F:alpha-amylase activity"/>
    <property type="evidence" value="ECO:0007669"/>
    <property type="project" value="UniProtKB-EC"/>
</dbReference>
<feature type="signal peptide" evidence="17">
    <location>
        <begin position="1"/>
        <end position="25"/>
    </location>
</feature>
<feature type="disulfide bond" evidence="15">
    <location>
        <begin position="55"/>
        <end position="63"/>
    </location>
</feature>
<feature type="binding site" evidence="16">
    <location>
        <position position="108"/>
    </location>
    <ligand>
        <name>substrate</name>
    </ligand>
</feature>
<dbReference type="OrthoDB" id="204980at2759"/>
<reference evidence="19" key="1">
    <citation type="journal article" date="2019" name="Environ. Microbiol.">
        <title>Fungal ecological strategies reflected in gene transcription - a case study of two litter decomposers.</title>
        <authorList>
            <person name="Barbi F."/>
            <person name="Kohler A."/>
            <person name="Barry K."/>
            <person name="Baskaran P."/>
            <person name="Daum C."/>
            <person name="Fauchery L."/>
            <person name="Ihrmark K."/>
            <person name="Kuo A."/>
            <person name="LaButti K."/>
            <person name="Lipzen A."/>
            <person name="Morin E."/>
            <person name="Grigoriev I.V."/>
            <person name="Henrissat B."/>
            <person name="Lindahl B."/>
            <person name="Martin F."/>
        </authorList>
    </citation>
    <scope>NUCLEOTIDE SEQUENCE</scope>
    <source>
        <strain evidence="19">JB14</strain>
    </source>
</reference>
<accession>A0A6A4GM98</accession>
<feature type="domain" description="Glycosyl hydrolase family 13 catalytic" evidence="18">
    <location>
        <begin position="38"/>
        <end position="393"/>
    </location>
</feature>
<keyword evidence="6 17" id="KW-0732">Signal</keyword>
<dbReference type="InterPro" id="IPR017853">
    <property type="entry name" value="GH"/>
</dbReference>
<organism evidence="19 20">
    <name type="scientific">Gymnopus androsaceus JB14</name>
    <dbReference type="NCBI Taxonomy" id="1447944"/>
    <lineage>
        <taxon>Eukaryota</taxon>
        <taxon>Fungi</taxon>
        <taxon>Dikarya</taxon>
        <taxon>Basidiomycota</taxon>
        <taxon>Agaricomycotina</taxon>
        <taxon>Agaricomycetes</taxon>
        <taxon>Agaricomycetidae</taxon>
        <taxon>Agaricales</taxon>
        <taxon>Marasmiineae</taxon>
        <taxon>Omphalotaceae</taxon>
        <taxon>Gymnopus</taxon>
    </lineage>
</organism>
<feature type="binding site" evidence="16">
    <location>
        <position position="147"/>
    </location>
    <ligand>
        <name>substrate</name>
    </ligand>
</feature>
<evidence type="ECO:0000256" key="15">
    <source>
        <dbReference type="PIRSR" id="PIRSR001024-4"/>
    </source>
</evidence>
<feature type="disulfide bond" evidence="15">
    <location>
        <begin position="263"/>
        <end position="305"/>
    </location>
</feature>
<dbReference type="EC" id="3.2.1.1" evidence="4"/>
<evidence type="ECO:0000256" key="17">
    <source>
        <dbReference type="SAM" id="SignalP"/>
    </source>
</evidence>
<dbReference type="Gene3D" id="2.60.40.1180">
    <property type="entry name" value="Golgi alpha-mannosidase II"/>
    <property type="match status" value="1"/>
</dbReference>
<dbReference type="InterPro" id="IPR015340">
    <property type="entry name" value="A_amylase_C_dom"/>
</dbReference>
<evidence type="ECO:0000256" key="5">
    <source>
        <dbReference type="ARBA" id="ARBA00022723"/>
    </source>
</evidence>
<dbReference type="SUPFAM" id="SSF51011">
    <property type="entry name" value="Glycosyl hydrolase domain"/>
    <property type="match status" value="1"/>
</dbReference>
<evidence type="ECO:0000256" key="14">
    <source>
        <dbReference type="PIRSR" id="PIRSR001024-2"/>
    </source>
</evidence>
<evidence type="ECO:0000256" key="8">
    <source>
        <dbReference type="ARBA" id="ARBA00022837"/>
    </source>
</evidence>
<evidence type="ECO:0000256" key="1">
    <source>
        <dbReference type="ARBA" id="ARBA00000548"/>
    </source>
</evidence>
<evidence type="ECO:0000256" key="3">
    <source>
        <dbReference type="ARBA" id="ARBA00008061"/>
    </source>
</evidence>
<feature type="active site" description="Proton donor" evidence="13">
    <location>
        <position position="253"/>
    </location>
</feature>
<feature type="chain" id="PRO_5025432958" description="alpha-amylase" evidence="17">
    <location>
        <begin position="26"/>
        <end position="493"/>
    </location>
</feature>
<evidence type="ECO:0000259" key="18">
    <source>
        <dbReference type="SMART" id="SM00642"/>
    </source>
</evidence>
<proteinExistence type="inferred from homology"/>
<dbReference type="GO" id="GO:0005509">
    <property type="term" value="F:calcium ion binding"/>
    <property type="evidence" value="ECO:0007669"/>
    <property type="project" value="InterPro"/>
</dbReference>
<dbReference type="PIRSF" id="PIRSF001024">
    <property type="entry name" value="Alph-amyl_fung"/>
    <property type="match status" value="1"/>
</dbReference>
<evidence type="ECO:0000256" key="13">
    <source>
        <dbReference type="PIRSR" id="PIRSR001024-1"/>
    </source>
</evidence>
<dbReference type="Pfam" id="PF09260">
    <property type="entry name" value="A_amylase_dom_C"/>
    <property type="match status" value="1"/>
</dbReference>
<evidence type="ECO:0000256" key="7">
    <source>
        <dbReference type="ARBA" id="ARBA00022801"/>
    </source>
</evidence>
<keyword evidence="5" id="KW-0479">Metal-binding</keyword>
<dbReference type="Proteomes" id="UP000799118">
    <property type="component" value="Unassembled WGS sequence"/>
</dbReference>
<dbReference type="AlphaFoldDB" id="A0A6A4GM98"/>
<evidence type="ECO:0000256" key="16">
    <source>
        <dbReference type="PIRSR" id="PIRSR001024-5"/>
    </source>
</evidence>
<evidence type="ECO:0000313" key="19">
    <source>
        <dbReference type="EMBL" id="KAE9386324.1"/>
    </source>
</evidence>
<keyword evidence="12" id="KW-0326">Glycosidase</keyword>
<evidence type="ECO:0000313" key="20">
    <source>
        <dbReference type="Proteomes" id="UP000799118"/>
    </source>
</evidence>
<sequence length="493" mass="53606">MVLAQSFQFLPFVLLFITLATQSRAASPEQWRSRSIYQVMTDRFARTDGSTTASCASSSNGYCGGSWKGIENKLDYIKGMGFTAIWISPVIEQIPDNTYEGEAYHGYWPKNYYALNSNFGSAADLKSLVNAAHELGIYVMVDFVVNHYANWGDANIDWAGLTPLNSESYFHPKCWVDWSNQTSAEQCWMGDGYVPLMDVNTEDPNVVDILNNFARNLTATYGFDGARLDAAKSIRKDFWPAFVSATGVYSQGEAWFDDAASLCPYQDYMDGVHNYAMKTHATNSLSGSESMASLAAAMNDLVSQCKDVSLLGSFMENHDNARMASVSSDIAILKTAAALTILSGNGIPIVFYGQEQMLSGSSAPYNRQALWLTGYPTGPDTLYPYFTTLNTFRIHVSTSDNTFLTAKPSYSAPTNNVLSVRKGNTMMYISNEGSKAPSTTLTSTGWPLNTVVVDVLSCQKVTTDGKGNAAVKMSGGLPVVLGLESALVGSGLC</sequence>
<dbReference type="GO" id="GO:0016052">
    <property type="term" value="P:carbohydrate catabolic process"/>
    <property type="evidence" value="ECO:0007669"/>
    <property type="project" value="InterPro"/>
</dbReference>
<dbReference type="PANTHER" id="PTHR10357:SF215">
    <property type="entry name" value="ALPHA-AMYLASE 1"/>
    <property type="match status" value="1"/>
</dbReference>
<dbReference type="SUPFAM" id="SSF51445">
    <property type="entry name" value="(Trans)glycosidases"/>
    <property type="match status" value="1"/>
</dbReference>
<protein>
    <recommendedName>
        <fullName evidence="4">alpha-amylase</fullName>
        <ecNumber evidence="4">3.2.1.1</ecNumber>
    </recommendedName>
</protein>
<comment type="cofactor">
    <cofactor evidence="2">
        <name>Ca(2+)</name>
        <dbReference type="ChEBI" id="CHEBI:29108"/>
    </cofactor>
</comment>
<evidence type="ECO:0000256" key="12">
    <source>
        <dbReference type="ARBA" id="ARBA00023295"/>
    </source>
</evidence>
<feature type="active site" description="Nucleophile" evidence="13">
    <location>
        <position position="229"/>
    </location>
</feature>